<evidence type="ECO:0000256" key="3">
    <source>
        <dbReference type="ARBA" id="ARBA00023163"/>
    </source>
</evidence>
<dbReference type="Pfam" id="PF07729">
    <property type="entry name" value="FCD"/>
    <property type="match status" value="1"/>
</dbReference>
<dbReference type="Pfam" id="PF00392">
    <property type="entry name" value="GntR"/>
    <property type="match status" value="1"/>
</dbReference>
<dbReference type="EMBL" id="JBHSFI010000005">
    <property type="protein sequence ID" value="MFC4630135.1"/>
    <property type="molecule type" value="Genomic_DNA"/>
</dbReference>
<evidence type="ECO:0000313" key="6">
    <source>
        <dbReference type="Proteomes" id="UP001596011"/>
    </source>
</evidence>
<dbReference type="SUPFAM" id="SSF46785">
    <property type="entry name" value="Winged helix' DNA-binding domain"/>
    <property type="match status" value="1"/>
</dbReference>
<keyword evidence="3" id="KW-0804">Transcription</keyword>
<dbReference type="InterPro" id="IPR011711">
    <property type="entry name" value="GntR_C"/>
</dbReference>
<dbReference type="PROSITE" id="PS50949">
    <property type="entry name" value="HTH_GNTR"/>
    <property type="match status" value="1"/>
</dbReference>
<proteinExistence type="predicted"/>
<evidence type="ECO:0000313" key="5">
    <source>
        <dbReference type="EMBL" id="MFC4630135.1"/>
    </source>
</evidence>
<evidence type="ECO:0000259" key="4">
    <source>
        <dbReference type="PROSITE" id="PS50949"/>
    </source>
</evidence>
<dbReference type="Proteomes" id="UP001596011">
    <property type="component" value="Unassembled WGS sequence"/>
</dbReference>
<accession>A0ABV9HKL9</accession>
<keyword evidence="6" id="KW-1185">Reference proteome</keyword>
<keyword evidence="1" id="KW-0805">Transcription regulation</keyword>
<dbReference type="InterPro" id="IPR000524">
    <property type="entry name" value="Tscrpt_reg_HTH_GntR"/>
</dbReference>
<comment type="caution">
    <text evidence="5">The sequence shown here is derived from an EMBL/GenBank/DDBJ whole genome shotgun (WGS) entry which is preliminary data.</text>
</comment>
<dbReference type="PANTHER" id="PTHR43537">
    <property type="entry name" value="TRANSCRIPTIONAL REGULATOR, GNTR FAMILY"/>
    <property type="match status" value="1"/>
</dbReference>
<reference evidence="6" key="1">
    <citation type="journal article" date="2019" name="Int. J. Syst. Evol. Microbiol.">
        <title>The Global Catalogue of Microorganisms (GCM) 10K type strain sequencing project: providing services to taxonomists for standard genome sequencing and annotation.</title>
        <authorList>
            <consortium name="The Broad Institute Genomics Platform"/>
            <consortium name="The Broad Institute Genome Sequencing Center for Infectious Disease"/>
            <person name="Wu L."/>
            <person name="Ma J."/>
        </authorList>
    </citation>
    <scope>NUCLEOTIDE SEQUENCE [LARGE SCALE GENOMIC DNA]</scope>
    <source>
        <strain evidence="6">CCUG 42722</strain>
    </source>
</reference>
<evidence type="ECO:0000256" key="2">
    <source>
        <dbReference type="ARBA" id="ARBA00023125"/>
    </source>
</evidence>
<dbReference type="InterPro" id="IPR036390">
    <property type="entry name" value="WH_DNA-bd_sf"/>
</dbReference>
<feature type="domain" description="HTH gntR-type" evidence="4">
    <location>
        <begin position="8"/>
        <end position="75"/>
    </location>
</feature>
<evidence type="ECO:0000256" key="1">
    <source>
        <dbReference type="ARBA" id="ARBA00023015"/>
    </source>
</evidence>
<dbReference type="Gene3D" id="1.10.10.10">
    <property type="entry name" value="Winged helix-like DNA-binding domain superfamily/Winged helix DNA-binding domain"/>
    <property type="match status" value="1"/>
</dbReference>
<organism evidence="5 6">
    <name type="scientific">Promicromonospora alba</name>
    <dbReference type="NCBI Taxonomy" id="1616110"/>
    <lineage>
        <taxon>Bacteria</taxon>
        <taxon>Bacillati</taxon>
        <taxon>Actinomycetota</taxon>
        <taxon>Actinomycetes</taxon>
        <taxon>Micrococcales</taxon>
        <taxon>Promicromonosporaceae</taxon>
        <taxon>Promicromonospora</taxon>
    </lineage>
</organism>
<dbReference type="CDD" id="cd07377">
    <property type="entry name" value="WHTH_GntR"/>
    <property type="match status" value="1"/>
</dbReference>
<sequence>MDGRNVFSSKSDVAYAELRQLILSGSLEAGARIAQYELADSLEMSITPIREALRRLSAEGLIELDAHRNARVASMSAAEARHLHEVRLALDPTAIELAADRRTDQDLASLRAAVDKLLPVTRRWGEEALTAHREFHSLVYRSSHNDVLIRMLDDLWDKSDRYRRLGIELPPDDETRERDWSEHHRMFELIAERKGDEAAALMRQHIVNSVTASAIDALETLADVPPARSRAKR</sequence>
<dbReference type="RefSeq" id="WP_377137546.1">
    <property type="nucleotide sequence ID" value="NZ_JBHSFI010000005.1"/>
</dbReference>
<dbReference type="SUPFAM" id="SSF48008">
    <property type="entry name" value="GntR ligand-binding domain-like"/>
    <property type="match status" value="1"/>
</dbReference>
<keyword evidence="2" id="KW-0238">DNA-binding</keyword>
<protein>
    <submittedName>
        <fullName evidence="5">GntR family transcriptional regulator</fullName>
    </submittedName>
</protein>
<gene>
    <name evidence="5" type="ORF">ACFO6V_17940</name>
</gene>
<name>A0ABV9HKL9_9MICO</name>
<dbReference type="PANTHER" id="PTHR43537:SF5">
    <property type="entry name" value="UXU OPERON TRANSCRIPTIONAL REGULATOR"/>
    <property type="match status" value="1"/>
</dbReference>
<dbReference type="SMART" id="SM00345">
    <property type="entry name" value="HTH_GNTR"/>
    <property type="match status" value="1"/>
</dbReference>
<dbReference type="Gene3D" id="1.20.120.530">
    <property type="entry name" value="GntR ligand-binding domain-like"/>
    <property type="match status" value="1"/>
</dbReference>
<dbReference type="InterPro" id="IPR008920">
    <property type="entry name" value="TF_FadR/GntR_C"/>
</dbReference>
<dbReference type="InterPro" id="IPR036388">
    <property type="entry name" value="WH-like_DNA-bd_sf"/>
</dbReference>
<dbReference type="SMART" id="SM00895">
    <property type="entry name" value="FCD"/>
    <property type="match status" value="1"/>
</dbReference>